<sequence>MCPRPRRSEPRSRPRRRAPAATATAQRRSPSLSPTGTVLAWVAQASPDVPPRRRDGSRDRLPDDASPRPRTIETRPGVTLAPAYGHDNVYGRFNRAPSADGFRPVGAKVIRVPSEREPAFPRSAKRPLLYSAAIGGGRSNPAGWSRSRLTERRRRRPLARGLVR</sequence>
<dbReference type="EMBL" id="CADCWE010000136">
    <property type="protein sequence ID" value="CAA9543448.1"/>
    <property type="molecule type" value="Genomic_DNA"/>
</dbReference>
<proteinExistence type="predicted"/>
<gene>
    <name evidence="2" type="ORF">AVDCRST_MAG73-2176</name>
</gene>
<feature type="compositionally biased region" description="Low complexity" evidence="1">
    <location>
        <begin position="19"/>
        <end position="31"/>
    </location>
</feature>
<name>A0A6J4U851_9BACT</name>
<accession>A0A6J4U851</accession>
<feature type="compositionally biased region" description="Basic and acidic residues" evidence="1">
    <location>
        <begin position="1"/>
        <end position="12"/>
    </location>
</feature>
<feature type="compositionally biased region" description="Basic residues" evidence="1">
    <location>
        <begin position="151"/>
        <end position="164"/>
    </location>
</feature>
<organism evidence="2">
    <name type="scientific">uncultured Thermomicrobiales bacterium</name>
    <dbReference type="NCBI Taxonomy" id="1645740"/>
    <lineage>
        <taxon>Bacteria</taxon>
        <taxon>Pseudomonadati</taxon>
        <taxon>Thermomicrobiota</taxon>
        <taxon>Thermomicrobia</taxon>
        <taxon>Thermomicrobiales</taxon>
        <taxon>environmental samples</taxon>
    </lineage>
</organism>
<feature type="compositionally biased region" description="Basic and acidic residues" evidence="1">
    <location>
        <begin position="50"/>
        <end position="73"/>
    </location>
</feature>
<feature type="region of interest" description="Disordered" evidence="1">
    <location>
        <begin position="131"/>
        <end position="164"/>
    </location>
</feature>
<dbReference type="AlphaFoldDB" id="A0A6J4U851"/>
<feature type="region of interest" description="Disordered" evidence="1">
    <location>
        <begin position="1"/>
        <end position="77"/>
    </location>
</feature>
<reference evidence="2" key="1">
    <citation type="submission" date="2020-02" db="EMBL/GenBank/DDBJ databases">
        <authorList>
            <person name="Meier V. D."/>
        </authorList>
    </citation>
    <scope>NUCLEOTIDE SEQUENCE</scope>
    <source>
        <strain evidence="2">AVDCRST_MAG73</strain>
    </source>
</reference>
<evidence type="ECO:0000256" key="1">
    <source>
        <dbReference type="SAM" id="MobiDB-lite"/>
    </source>
</evidence>
<protein>
    <submittedName>
        <fullName evidence="2">Uncharacterized protein</fullName>
    </submittedName>
</protein>
<evidence type="ECO:0000313" key="2">
    <source>
        <dbReference type="EMBL" id="CAA9543448.1"/>
    </source>
</evidence>